<comment type="caution">
    <text evidence="2">The sequence shown here is derived from an EMBL/GenBank/DDBJ whole genome shotgun (WGS) entry which is preliminary data.</text>
</comment>
<evidence type="ECO:0000313" key="2">
    <source>
        <dbReference type="EMBL" id="GFR61632.1"/>
    </source>
</evidence>
<feature type="region of interest" description="Disordered" evidence="1">
    <location>
        <begin position="1"/>
        <end position="24"/>
    </location>
</feature>
<accession>A0AAV4EKS1</accession>
<evidence type="ECO:0000256" key="1">
    <source>
        <dbReference type="SAM" id="MobiDB-lite"/>
    </source>
</evidence>
<keyword evidence="3" id="KW-1185">Reference proteome</keyword>
<dbReference type="EMBL" id="BMAT01003747">
    <property type="protein sequence ID" value="GFR61632.1"/>
    <property type="molecule type" value="Genomic_DNA"/>
</dbReference>
<feature type="compositionally biased region" description="Low complexity" evidence="1">
    <location>
        <begin position="73"/>
        <end position="99"/>
    </location>
</feature>
<dbReference type="AlphaFoldDB" id="A0AAV4EKS1"/>
<dbReference type="Proteomes" id="UP000762676">
    <property type="component" value="Unassembled WGS sequence"/>
</dbReference>
<protein>
    <submittedName>
        <fullName evidence="2">Uncharacterized protein</fullName>
    </submittedName>
</protein>
<sequence>MSPFSGDDTQNPHPISVCRPSRKDCSESRARKLSDFEVFPRGTAERLHKNSCLFSMPLLRDANTWNDVPSMKTSTSQLLPSPSSSTSSPSSLSSSSASSPRTFFTNGLSRENLMRESKDGGCSKFSYSGEAAYHATLQQHLDISKCTPPCLLSPSPFCFSPSFTKHHPDLVDLELASNYRSSSITTREQHLQDGCNQRITGSSWSRLLVLTISLLAMASCGVQSLPLGGQSETEQAYRKLQESTVVSHCSYLTRYTY</sequence>
<gene>
    <name evidence="2" type="ORF">ElyMa_001852500</name>
</gene>
<name>A0AAV4EKS1_9GAST</name>
<proteinExistence type="predicted"/>
<feature type="region of interest" description="Disordered" evidence="1">
    <location>
        <begin position="70"/>
        <end position="102"/>
    </location>
</feature>
<evidence type="ECO:0000313" key="3">
    <source>
        <dbReference type="Proteomes" id="UP000762676"/>
    </source>
</evidence>
<organism evidence="2 3">
    <name type="scientific">Elysia marginata</name>
    <dbReference type="NCBI Taxonomy" id="1093978"/>
    <lineage>
        <taxon>Eukaryota</taxon>
        <taxon>Metazoa</taxon>
        <taxon>Spiralia</taxon>
        <taxon>Lophotrochozoa</taxon>
        <taxon>Mollusca</taxon>
        <taxon>Gastropoda</taxon>
        <taxon>Heterobranchia</taxon>
        <taxon>Euthyneura</taxon>
        <taxon>Panpulmonata</taxon>
        <taxon>Sacoglossa</taxon>
        <taxon>Placobranchoidea</taxon>
        <taxon>Plakobranchidae</taxon>
        <taxon>Elysia</taxon>
    </lineage>
</organism>
<reference evidence="2 3" key="1">
    <citation type="journal article" date="2021" name="Elife">
        <title>Chloroplast acquisition without the gene transfer in kleptoplastic sea slugs, Plakobranchus ocellatus.</title>
        <authorList>
            <person name="Maeda T."/>
            <person name="Takahashi S."/>
            <person name="Yoshida T."/>
            <person name="Shimamura S."/>
            <person name="Takaki Y."/>
            <person name="Nagai Y."/>
            <person name="Toyoda A."/>
            <person name="Suzuki Y."/>
            <person name="Arimoto A."/>
            <person name="Ishii H."/>
            <person name="Satoh N."/>
            <person name="Nishiyama T."/>
            <person name="Hasebe M."/>
            <person name="Maruyama T."/>
            <person name="Minagawa J."/>
            <person name="Obokata J."/>
            <person name="Shigenobu S."/>
        </authorList>
    </citation>
    <scope>NUCLEOTIDE SEQUENCE [LARGE SCALE GENOMIC DNA]</scope>
</reference>